<feature type="transmembrane region" description="Helical" evidence="8">
    <location>
        <begin position="181"/>
        <end position="202"/>
    </location>
</feature>
<sequence length="278" mass="29681">MARRNTLARVGRIYGVLFSAFMLAPMVVVLAASFTGEGYISFPPASLSTRWYVEVLQNNTFMNALSFSLQIAAITATASGLVGVLSAVVLVKPSFPGRTFLVSLAMMPLTLPHIVLAIALLQLFGSLAIPSAPYALLMGHILITVPYVLRLTMTSLGGLDPRLELASFTLGASRSYTLRHVVLPLGLRGILAGILFAFLLSFDEITISLFTALPGKMTLPAEIFSYASQGSDPVIAAASGLMIIISAVVVIIIEWWFGLLRLILGDEPAKRGSRPAGE</sequence>
<feature type="transmembrane region" description="Helical" evidence="8">
    <location>
        <begin position="100"/>
        <end position="125"/>
    </location>
</feature>
<evidence type="ECO:0000256" key="2">
    <source>
        <dbReference type="ARBA" id="ARBA00022448"/>
    </source>
</evidence>
<feature type="transmembrane region" description="Helical" evidence="8">
    <location>
        <begin position="12"/>
        <end position="34"/>
    </location>
</feature>
<proteinExistence type="inferred from homology"/>
<dbReference type="InterPro" id="IPR035906">
    <property type="entry name" value="MetI-like_sf"/>
</dbReference>
<feature type="transmembrane region" description="Helical" evidence="8">
    <location>
        <begin position="131"/>
        <end position="149"/>
    </location>
</feature>
<evidence type="ECO:0000259" key="9">
    <source>
        <dbReference type="PROSITE" id="PS50928"/>
    </source>
</evidence>
<keyword evidence="2 8" id="KW-0813">Transport</keyword>
<dbReference type="Gene3D" id="1.10.3720.10">
    <property type="entry name" value="MetI-like"/>
    <property type="match status" value="1"/>
</dbReference>
<dbReference type="Proteomes" id="UP000609531">
    <property type="component" value="Unassembled WGS sequence"/>
</dbReference>
<reference evidence="10" key="1">
    <citation type="submission" date="2020-12" db="EMBL/GenBank/DDBJ databases">
        <title>Bacterial taxonomy.</title>
        <authorList>
            <person name="Pan X."/>
        </authorList>
    </citation>
    <scope>NUCLEOTIDE SEQUENCE</scope>
    <source>
        <strain evidence="10">B2012</strain>
    </source>
</reference>
<keyword evidence="4" id="KW-0997">Cell inner membrane</keyword>
<evidence type="ECO:0000256" key="7">
    <source>
        <dbReference type="ARBA" id="ARBA00023136"/>
    </source>
</evidence>
<evidence type="ECO:0000313" key="10">
    <source>
        <dbReference type="EMBL" id="MBJ3776726.1"/>
    </source>
</evidence>
<evidence type="ECO:0000256" key="6">
    <source>
        <dbReference type="ARBA" id="ARBA00022989"/>
    </source>
</evidence>
<comment type="similarity">
    <text evidence="8">Belongs to the binding-protein-dependent transport system permease family.</text>
</comment>
<gene>
    <name evidence="10" type="ORF">JCR33_13555</name>
</gene>
<dbReference type="PANTHER" id="PTHR43357:SF4">
    <property type="entry name" value="INNER MEMBRANE ABC TRANSPORTER PERMEASE PROTEIN YDCV"/>
    <property type="match status" value="1"/>
</dbReference>
<evidence type="ECO:0000256" key="1">
    <source>
        <dbReference type="ARBA" id="ARBA00004429"/>
    </source>
</evidence>
<keyword evidence="7 8" id="KW-0472">Membrane</keyword>
<comment type="caution">
    <text evidence="10">The sequence shown here is derived from an EMBL/GenBank/DDBJ whole genome shotgun (WGS) entry which is preliminary data.</text>
</comment>
<evidence type="ECO:0000313" key="11">
    <source>
        <dbReference type="Proteomes" id="UP000609531"/>
    </source>
</evidence>
<keyword evidence="11" id="KW-1185">Reference proteome</keyword>
<evidence type="ECO:0000256" key="3">
    <source>
        <dbReference type="ARBA" id="ARBA00022475"/>
    </source>
</evidence>
<dbReference type="GO" id="GO:0055085">
    <property type="term" value="P:transmembrane transport"/>
    <property type="evidence" value="ECO:0007669"/>
    <property type="project" value="InterPro"/>
</dbReference>
<feature type="transmembrane region" description="Helical" evidence="8">
    <location>
        <begin position="67"/>
        <end position="91"/>
    </location>
</feature>
<organism evidence="10 11">
    <name type="scientific">Acuticoccus mangrovi</name>
    <dbReference type="NCBI Taxonomy" id="2796142"/>
    <lineage>
        <taxon>Bacteria</taxon>
        <taxon>Pseudomonadati</taxon>
        <taxon>Pseudomonadota</taxon>
        <taxon>Alphaproteobacteria</taxon>
        <taxon>Hyphomicrobiales</taxon>
        <taxon>Amorphaceae</taxon>
        <taxon>Acuticoccus</taxon>
    </lineage>
</organism>
<keyword evidence="3" id="KW-1003">Cell membrane</keyword>
<dbReference type="RefSeq" id="WP_198882616.1">
    <property type="nucleotide sequence ID" value="NZ_JAEKJA010000010.1"/>
</dbReference>
<dbReference type="PANTHER" id="PTHR43357">
    <property type="entry name" value="INNER MEMBRANE ABC TRANSPORTER PERMEASE PROTEIN YDCV"/>
    <property type="match status" value="1"/>
</dbReference>
<dbReference type="AlphaFoldDB" id="A0A934MI25"/>
<keyword evidence="5 8" id="KW-0812">Transmembrane</keyword>
<dbReference type="GO" id="GO:0005886">
    <property type="term" value="C:plasma membrane"/>
    <property type="evidence" value="ECO:0007669"/>
    <property type="project" value="UniProtKB-SubCell"/>
</dbReference>
<dbReference type="CDD" id="cd06261">
    <property type="entry name" value="TM_PBP2"/>
    <property type="match status" value="1"/>
</dbReference>
<dbReference type="Pfam" id="PF00528">
    <property type="entry name" value="BPD_transp_1"/>
    <property type="match status" value="1"/>
</dbReference>
<evidence type="ECO:0000256" key="8">
    <source>
        <dbReference type="RuleBase" id="RU363032"/>
    </source>
</evidence>
<protein>
    <submittedName>
        <fullName evidence="10">ABC transporter permease</fullName>
    </submittedName>
</protein>
<dbReference type="EMBL" id="JAEKJA010000010">
    <property type="protein sequence ID" value="MBJ3776726.1"/>
    <property type="molecule type" value="Genomic_DNA"/>
</dbReference>
<keyword evidence="6 8" id="KW-1133">Transmembrane helix</keyword>
<evidence type="ECO:0000256" key="5">
    <source>
        <dbReference type="ARBA" id="ARBA00022692"/>
    </source>
</evidence>
<accession>A0A934MI25</accession>
<dbReference type="InterPro" id="IPR000515">
    <property type="entry name" value="MetI-like"/>
</dbReference>
<comment type="subcellular location">
    <subcellularLocation>
        <location evidence="1">Cell inner membrane</location>
        <topology evidence="1">Multi-pass membrane protein</topology>
    </subcellularLocation>
    <subcellularLocation>
        <location evidence="8">Cell membrane</location>
        <topology evidence="8">Multi-pass membrane protein</topology>
    </subcellularLocation>
</comment>
<dbReference type="SUPFAM" id="SSF161098">
    <property type="entry name" value="MetI-like"/>
    <property type="match status" value="1"/>
</dbReference>
<dbReference type="PROSITE" id="PS50928">
    <property type="entry name" value="ABC_TM1"/>
    <property type="match status" value="1"/>
</dbReference>
<feature type="transmembrane region" description="Helical" evidence="8">
    <location>
        <begin position="234"/>
        <end position="264"/>
    </location>
</feature>
<feature type="domain" description="ABC transmembrane type-1" evidence="9">
    <location>
        <begin position="65"/>
        <end position="253"/>
    </location>
</feature>
<evidence type="ECO:0000256" key="4">
    <source>
        <dbReference type="ARBA" id="ARBA00022519"/>
    </source>
</evidence>
<name>A0A934MI25_9HYPH</name>